<dbReference type="STRING" id="1860102.ACCAA_790042"/>
<feature type="transmembrane region" description="Helical" evidence="7">
    <location>
        <begin position="233"/>
        <end position="253"/>
    </location>
</feature>
<evidence type="ECO:0000256" key="2">
    <source>
        <dbReference type="ARBA" id="ARBA00007543"/>
    </source>
</evidence>
<feature type="transmembrane region" description="Helical" evidence="7">
    <location>
        <begin position="158"/>
        <end position="182"/>
    </location>
</feature>
<sequence length="335" mass="36423">MSELQASDLALFWAGVIALAIMVYVILDGFDLGVGILFGSTADEAKRVSMMNTIAPFWDGNETWLVIVGAGLFATFPTVYAVFLSAFYIPVLLLLFGLIFRGVAFEFRYRSQRMRWLWDWGFFIGSVVVAFVQGAAVGAMMRGIRVADGQYVGGSFDWLHPFAVLTGVGLVFGYALLGAGWLVLKSDGALRDWAYTRIGWLVAIVFVIIAAAFATVLSVDTGALAQGHLADRAWGWVFPLLGVAALMSAAWAARARRDALPFACTALFFVAAFLTLGVMFWPYMVPYALTVANAAAPDVSLRFLFYGGVVVLPVVAIYTIGVYWVFRGKVRGGYG</sequence>
<evidence type="ECO:0000256" key="1">
    <source>
        <dbReference type="ARBA" id="ARBA00004651"/>
    </source>
</evidence>
<keyword evidence="4 7" id="KW-0812">Transmembrane</keyword>
<dbReference type="InterPro" id="IPR003317">
    <property type="entry name" value="Cyt-d_oxidase_su2"/>
</dbReference>
<dbReference type="GO" id="GO:0016682">
    <property type="term" value="F:oxidoreductase activity, acting on diphenols and related substances as donors, oxygen as acceptor"/>
    <property type="evidence" value="ECO:0007669"/>
    <property type="project" value="TreeGrafter"/>
</dbReference>
<feature type="transmembrane region" description="Helical" evidence="7">
    <location>
        <begin position="12"/>
        <end position="42"/>
    </location>
</feature>
<dbReference type="Pfam" id="PF02322">
    <property type="entry name" value="Cyt_bd_oxida_II"/>
    <property type="match status" value="1"/>
</dbReference>
<dbReference type="NCBIfam" id="TIGR00203">
    <property type="entry name" value="cydB"/>
    <property type="match status" value="1"/>
</dbReference>
<protein>
    <submittedName>
        <fullName evidence="8">Cytochrome d oxidase cyd, subunit II</fullName>
    </submittedName>
</protein>
<keyword evidence="5 7" id="KW-1133">Transmembrane helix</keyword>
<dbReference type="EMBL" id="FLQX01000159">
    <property type="protein sequence ID" value="SBT09872.1"/>
    <property type="molecule type" value="Genomic_DNA"/>
</dbReference>
<keyword evidence="6 7" id="KW-0472">Membrane</keyword>
<evidence type="ECO:0000256" key="4">
    <source>
        <dbReference type="ARBA" id="ARBA00022692"/>
    </source>
</evidence>
<feature type="transmembrane region" description="Helical" evidence="7">
    <location>
        <begin position="194"/>
        <end position="213"/>
    </location>
</feature>
<dbReference type="PANTHER" id="PTHR43141">
    <property type="entry name" value="CYTOCHROME BD2 SUBUNIT II"/>
    <property type="match status" value="1"/>
</dbReference>
<dbReference type="PANTHER" id="PTHR43141:SF4">
    <property type="entry name" value="CYTOCHROME BD2 SUBUNIT II"/>
    <property type="match status" value="1"/>
</dbReference>
<dbReference type="AlphaFoldDB" id="A0A1A8XYW6"/>
<gene>
    <name evidence="8" type="ORF">ACCAA_790042</name>
</gene>
<evidence type="ECO:0000313" key="8">
    <source>
        <dbReference type="EMBL" id="SBT09872.1"/>
    </source>
</evidence>
<feature type="transmembrane region" description="Helical" evidence="7">
    <location>
        <begin position="303"/>
        <end position="326"/>
    </location>
</feature>
<evidence type="ECO:0000313" key="9">
    <source>
        <dbReference type="Proteomes" id="UP000199169"/>
    </source>
</evidence>
<feature type="transmembrane region" description="Helical" evidence="7">
    <location>
        <begin position="116"/>
        <end position="138"/>
    </location>
</feature>
<proteinExistence type="inferred from homology"/>
<comment type="subcellular location">
    <subcellularLocation>
        <location evidence="1">Cell membrane</location>
        <topology evidence="1">Multi-pass membrane protein</topology>
    </subcellularLocation>
</comment>
<comment type="similarity">
    <text evidence="2">Belongs to the cytochrome ubiquinol oxidase subunit 2 family.</text>
</comment>
<evidence type="ECO:0000256" key="7">
    <source>
        <dbReference type="SAM" id="Phobius"/>
    </source>
</evidence>
<dbReference type="GO" id="GO:0019646">
    <property type="term" value="P:aerobic electron transport chain"/>
    <property type="evidence" value="ECO:0007669"/>
    <property type="project" value="TreeGrafter"/>
</dbReference>
<keyword evidence="3" id="KW-1003">Cell membrane</keyword>
<dbReference type="GO" id="GO:0005886">
    <property type="term" value="C:plasma membrane"/>
    <property type="evidence" value="ECO:0007669"/>
    <property type="project" value="UniProtKB-SubCell"/>
</dbReference>
<accession>A0A1A8XYW6</accession>
<dbReference type="Proteomes" id="UP000199169">
    <property type="component" value="Unassembled WGS sequence"/>
</dbReference>
<evidence type="ECO:0000256" key="6">
    <source>
        <dbReference type="ARBA" id="ARBA00023136"/>
    </source>
</evidence>
<dbReference type="GO" id="GO:0009055">
    <property type="term" value="F:electron transfer activity"/>
    <property type="evidence" value="ECO:0007669"/>
    <property type="project" value="TreeGrafter"/>
</dbReference>
<feature type="transmembrane region" description="Helical" evidence="7">
    <location>
        <begin position="260"/>
        <end position="283"/>
    </location>
</feature>
<feature type="transmembrane region" description="Helical" evidence="7">
    <location>
        <begin position="87"/>
        <end position="104"/>
    </location>
</feature>
<dbReference type="RefSeq" id="WP_186409067.1">
    <property type="nucleotide sequence ID" value="NZ_FLQX01000159.1"/>
</dbReference>
<evidence type="ECO:0000256" key="5">
    <source>
        <dbReference type="ARBA" id="ARBA00022989"/>
    </source>
</evidence>
<dbReference type="GO" id="GO:0070069">
    <property type="term" value="C:cytochrome complex"/>
    <property type="evidence" value="ECO:0007669"/>
    <property type="project" value="TreeGrafter"/>
</dbReference>
<reference evidence="8 9" key="1">
    <citation type="submission" date="2016-06" db="EMBL/GenBank/DDBJ databases">
        <authorList>
            <person name="Kjaerup R.B."/>
            <person name="Dalgaard T.S."/>
            <person name="Juul-Madsen H.R."/>
        </authorList>
    </citation>
    <scope>NUCLEOTIDE SEQUENCE [LARGE SCALE GENOMIC DNA]</scope>
    <source>
        <strain evidence="8">3</strain>
    </source>
</reference>
<name>A0A1A8XYW6_9PROT</name>
<keyword evidence="9" id="KW-1185">Reference proteome</keyword>
<evidence type="ECO:0000256" key="3">
    <source>
        <dbReference type="ARBA" id="ARBA00022475"/>
    </source>
</evidence>
<organism evidence="8 9">
    <name type="scientific">Candidatus Accumulibacter aalborgensis</name>
    <dbReference type="NCBI Taxonomy" id="1860102"/>
    <lineage>
        <taxon>Bacteria</taxon>
        <taxon>Pseudomonadati</taxon>
        <taxon>Pseudomonadota</taxon>
        <taxon>Betaproteobacteria</taxon>
        <taxon>Candidatus Accumulibacter</taxon>
    </lineage>
</organism>